<dbReference type="PANTHER" id="PTHR47540:SF4">
    <property type="entry name" value="TRANSCRIPTION FACTOR RGLT"/>
    <property type="match status" value="1"/>
</dbReference>
<dbReference type="PANTHER" id="PTHR47540">
    <property type="entry name" value="THIAMINE REPRESSIBLE GENES REGULATORY PROTEIN THI5"/>
    <property type="match status" value="1"/>
</dbReference>
<dbReference type="InterPro" id="IPR001138">
    <property type="entry name" value="Zn2Cys6_DnaBD"/>
</dbReference>
<keyword evidence="4" id="KW-0804">Transcription</keyword>
<feature type="region of interest" description="Disordered" evidence="6">
    <location>
        <begin position="426"/>
        <end position="487"/>
    </location>
</feature>
<dbReference type="InterPro" id="IPR036864">
    <property type="entry name" value="Zn2-C6_fun-type_DNA-bd_sf"/>
</dbReference>
<gene>
    <name evidence="9" type="ORF">D0866_14945</name>
    <name evidence="8" type="ORF">D0867_14451</name>
</gene>
<feature type="region of interest" description="Disordered" evidence="6">
    <location>
        <begin position="73"/>
        <end position="122"/>
    </location>
</feature>
<proteinExistence type="predicted"/>
<feature type="domain" description="Zn(2)-C6 fungal-type" evidence="7">
    <location>
        <begin position="41"/>
        <end position="71"/>
    </location>
</feature>
<evidence type="ECO:0000259" key="7">
    <source>
        <dbReference type="PROSITE" id="PS50048"/>
    </source>
</evidence>
<dbReference type="VEuPathDB" id="FungiDB:BTJ68_04724"/>
<dbReference type="PRINTS" id="PR00755">
    <property type="entry name" value="AFLATOXINBRP"/>
</dbReference>
<dbReference type="GO" id="GO:0000981">
    <property type="term" value="F:DNA-binding transcription factor activity, RNA polymerase II-specific"/>
    <property type="evidence" value="ECO:0007669"/>
    <property type="project" value="InterPro"/>
</dbReference>
<dbReference type="Pfam" id="PF00172">
    <property type="entry name" value="Zn_clus"/>
    <property type="match status" value="1"/>
</dbReference>
<feature type="compositionally biased region" description="Basic and acidic residues" evidence="6">
    <location>
        <begin position="433"/>
        <end position="448"/>
    </location>
</feature>
<feature type="region of interest" description="Disordered" evidence="6">
    <location>
        <begin position="231"/>
        <end position="312"/>
    </location>
</feature>
<dbReference type="EMBL" id="QWIL01002719">
    <property type="protein sequence ID" value="RMX92776.1"/>
    <property type="molecule type" value="Genomic_DNA"/>
</dbReference>
<evidence type="ECO:0000313" key="8">
    <source>
        <dbReference type="EMBL" id="RMX92776.1"/>
    </source>
</evidence>
<dbReference type="PROSITE" id="PS00463">
    <property type="entry name" value="ZN2_CY6_FUNGAL_1"/>
    <property type="match status" value="1"/>
</dbReference>
<feature type="compositionally biased region" description="Low complexity" evidence="6">
    <location>
        <begin position="464"/>
        <end position="486"/>
    </location>
</feature>
<comment type="caution">
    <text evidence="9">The sequence shown here is derived from an EMBL/GenBank/DDBJ whole genome shotgun (WGS) entry which is preliminary data.</text>
</comment>
<dbReference type="SUPFAM" id="SSF57701">
    <property type="entry name" value="Zn2/Cys6 DNA-binding domain"/>
    <property type="match status" value="1"/>
</dbReference>
<accession>A0A3M6YVZ2</accession>
<organism evidence="9 11">
    <name type="scientific">Hortaea werneckii</name>
    <name type="common">Black yeast</name>
    <name type="synonym">Cladosporium werneckii</name>
    <dbReference type="NCBI Taxonomy" id="91943"/>
    <lineage>
        <taxon>Eukaryota</taxon>
        <taxon>Fungi</taxon>
        <taxon>Dikarya</taxon>
        <taxon>Ascomycota</taxon>
        <taxon>Pezizomycotina</taxon>
        <taxon>Dothideomycetes</taxon>
        <taxon>Dothideomycetidae</taxon>
        <taxon>Mycosphaerellales</taxon>
        <taxon>Teratosphaeriaceae</taxon>
        <taxon>Hortaea</taxon>
    </lineage>
</organism>
<dbReference type="Proteomes" id="UP000271337">
    <property type="component" value="Unassembled WGS sequence"/>
</dbReference>
<feature type="region of interest" description="Disordered" evidence="6">
    <location>
        <begin position="1"/>
        <end position="36"/>
    </location>
</feature>
<dbReference type="SMART" id="SM00066">
    <property type="entry name" value="GAL4"/>
    <property type="match status" value="1"/>
</dbReference>
<evidence type="ECO:0000256" key="1">
    <source>
        <dbReference type="ARBA" id="ARBA00004123"/>
    </source>
</evidence>
<dbReference type="AlphaFoldDB" id="A0A3M6YVZ2"/>
<dbReference type="OrthoDB" id="4356994at2759"/>
<feature type="compositionally biased region" description="Gly residues" evidence="6">
    <location>
        <begin position="239"/>
        <end position="251"/>
    </location>
</feature>
<evidence type="ECO:0000256" key="3">
    <source>
        <dbReference type="ARBA" id="ARBA00023125"/>
    </source>
</evidence>
<keyword evidence="2" id="KW-0805">Transcription regulation</keyword>
<feature type="region of interest" description="Disordered" evidence="6">
    <location>
        <begin position="328"/>
        <end position="347"/>
    </location>
</feature>
<evidence type="ECO:0000313" key="11">
    <source>
        <dbReference type="Proteomes" id="UP000276864"/>
    </source>
</evidence>
<dbReference type="GO" id="GO:0045944">
    <property type="term" value="P:positive regulation of transcription by RNA polymerase II"/>
    <property type="evidence" value="ECO:0007669"/>
    <property type="project" value="TreeGrafter"/>
</dbReference>
<dbReference type="GO" id="GO:0008270">
    <property type="term" value="F:zinc ion binding"/>
    <property type="evidence" value="ECO:0007669"/>
    <property type="project" value="InterPro"/>
</dbReference>
<name>A0A3M6YVZ2_HORWE</name>
<evidence type="ECO:0000313" key="9">
    <source>
        <dbReference type="EMBL" id="RMY07198.1"/>
    </source>
</evidence>
<keyword evidence="3" id="KW-0238">DNA-binding</keyword>
<evidence type="ECO:0000313" key="10">
    <source>
        <dbReference type="Proteomes" id="UP000271337"/>
    </source>
</evidence>
<evidence type="ECO:0000256" key="2">
    <source>
        <dbReference type="ARBA" id="ARBA00023015"/>
    </source>
</evidence>
<keyword evidence="5" id="KW-0539">Nucleus</keyword>
<feature type="compositionally biased region" description="Pro residues" evidence="6">
    <location>
        <begin position="293"/>
        <end position="312"/>
    </location>
</feature>
<dbReference type="Gene3D" id="4.10.240.10">
    <property type="entry name" value="Zn(2)-C6 fungal-type DNA-binding domain"/>
    <property type="match status" value="1"/>
</dbReference>
<dbReference type="Proteomes" id="UP000276864">
    <property type="component" value="Unassembled WGS sequence"/>
</dbReference>
<evidence type="ECO:0000256" key="6">
    <source>
        <dbReference type="SAM" id="MobiDB-lite"/>
    </source>
</evidence>
<evidence type="ECO:0000256" key="4">
    <source>
        <dbReference type="ARBA" id="ARBA00023163"/>
    </source>
</evidence>
<dbReference type="CDD" id="cd00067">
    <property type="entry name" value="GAL4"/>
    <property type="match status" value="1"/>
</dbReference>
<feature type="compositionally biased region" description="Acidic residues" evidence="6">
    <location>
        <begin position="449"/>
        <end position="462"/>
    </location>
</feature>
<feature type="compositionally biased region" description="Low complexity" evidence="6">
    <location>
        <begin position="279"/>
        <end position="292"/>
    </location>
</feature>
<dbReference type="GO" id="GO:0005634">
    <property type="term" value="C:nucleus"/>
    <property type="evidence" value="ECO:0007669"/>
    <property type="project" value="UniProtKB-SubCell"/>
</dbReference>
<dbReference type="InterPro" id="IPR051711">
    <property type="entry name" value="Stress_Response_Reg"/>
</dbReference>
<protein>
    <recommendedName>
        <fullName evidence="7">Zn(2)-C6 fungal-type domain-containing protein</fullName>
    </recommendedName>
</protein>
<dbReference type="VEuPathDB" id="FungiDB:BTJ68_01589"/>
<evidence type="ECO:0000256" key="5">
    <source>
        <dbReference type="ARBA" id="ARBA00023242"/>
    </source>
</evidence>
<reference evidence="10 11" key="1">
    <citation type="journal article" date="2018" name="BMC Genomics">
        <title>Genomic evidence for intraspecific hybridization in a clonal and extremely halotolerant yeast.</title>
        <authorList>
            <person name="Gostincar C."/>
            <person name="Stajich J.E."/>
            <person name="Zupancic J."/>
            <person name="Zalar P."/>
            <person name="Gunde-Cimerman N."/>
        </authorList>
    </citation>
    <scope>NUCLEOTIDE SEQUENCE [LARGE SCALE GENOMIC DNA]</scope>
    <source>
        <strain evidence="9 11">EXF-6651</strain>
        <strain evidence="8 10">EXF-6669</strain>
    </source>
</reference>
<feature type="compositionally biased region" description="Pro residues" evidence="6">
    <location>
        <begin position="13"/>
        <end position="29"/>
    </location>
</feature>
<dbReference type="EMBL" id="QWIM01002853">
    <property type="protein sequence ID" value="RMY07198.1"/>
    <property type="molecule type" value="Genomic_DNA"/>
</dbReference>
<feature type="region of interest" description="Disordered" evidence="6">
    <location>
        <begin position="527"/>
        <end position="547"/>
    </location>
</feature>
<comment type="subcellular location">
    <subcellularLocation>
        <location evidence="1">Nucleus</location>
    </subcellularLocation>
</comment>
<dbReference type="GO" id="GO:0043565">
    <property type="term" value="F:sequence-specific DNA binding"/>
    <property type="evidence" value="ECO:0007669"/>
    <property type="project" value="TreeGrafter"/>
</dbReference>
<sequence>MHHHFNHIHFPTQPTPPSLYPPDPRPPLATPSHPNPKLRAACDECRLKKFKCTGEQPACSRCVREGIRCIYSPQKPMGRPKKKRQRIEGAEEDGEAFYPQQLQQQQERHLAPPQPASKPDQIGEKDVDLASFGMDFSHENGNTTATAAADVTTTTSDWTSWEDFEKFLGNSGGGGEELYPWLSSHNWLTEVPGQDALPGLTPDFAMTFHSEGITLPVLNLPSELLLPRQAGMGKDTSNGGVGWGAGKGDASGEGDFLSDGEPVPAPPGGRGGWGEDWNLASALLPSATTPLPLTSPPPKSQEQQQPPPPFPGPTCACLSTLYLTLSTLQQQPHSSPTSSPSSSFPHTLAPLRTAMQTATSILVCPHCPQRFLSAMQNTQLLGTLLVCIAERFRGVVEGIEAEGKGKGEEWRSWAKGVVWGEVYGGGSRRKKRGGVEQRRRGRGCKEGVVDDGETEEEGEEGEPSLRSSASTSSSSSVPSPFAAATPNPAPPIHFLALTKAMYDRQLAWHSSTKEVVDAADGKVKTIPSLPEDFPRDREGKPIGGPSVRREDHMCLKFRGFAEKLVEGLDWS</sequence>
<dbReference type="PROSITE" id="PS50048">
    <property type="entry name" value="ZN2_CY6_FUNGAL_2"/>
    <property type="match status" value="1"/>
</dbReference>
<feature type="compositionally biased region" description="Low complexity" evidence="6">
    <location>
        <begin position="328"/>
        <end position="343"/>
    </location>
</feature>